<evidence type="ECO:0000313" key="3">
    <source>
        <dbReference type="Proteomes" id="UP001432075"/>
    </source>
</evidence>
<geneLocation type="plasmid" evidence="2 3">
    <name>unnamed1</name>
</geneLocation>
<reference evidence="2" key="1">
    <citation type="submission" date="2022-10" db="EMBL/GenBank/DDBJ databases">
        <title>The complete genomes of actinobacterial strains from the NBC collection.</title>
        <authorList>
            <person name="Joergensen T.S."/>
            <person name="Alvarez Arevalo M."/>
            <person name="Sterndorff E.B."/>
            <person name="Faurdal D."/>
            <person name="Vuksanovic O."/>
            <person name="Mourched A.-S."/>
            <person name="Charusanti P."/>
            <person name="Shaw S."/>
            <person name="Blin K."/>
            <person name="Weber T."/>
        </authorList>
    </citation>
    <scope>NUCLEOTIDE SEQUENCE</scope>
    <source>
        <strain evidence="2">NBC_00283</strain>
        <plasmid evidence="2">unnamed1</plasmid>
    </source>
</reference>
<dbReference type="EMBL" id="CP108058">
    <property type="protein sequence ID" value="WUO51368.1"/>
    <property type="molecule type" value="Genomic_DNA"/>
</dbReference>
<dbReference type="Proteomes" id="UP001432075">
    <property type="component" value="Plasmid unnamed1"/>
</dbReference>
<keyword evidence="3" id="KW-1185">Reference proteome</keyword>
<sequence length="389" mass="41455">MNPPTHSPFPLSLGLLYELLDVDPELPPRYLLRRARQEGAVVSTLVLSLAEREGLALGEGARGELARMTRRSDLYRELEAAVRAVPGARTVKGPSLARHYPAGLLRAIGDLDVVVPDEAALWRVLAEVLDRREAGEALMTELHEGGRRDLLVSVWWLGEDPMLDLDRGVEVTTFAYGGLPERAVPLRPELPAEQVYADVLAVAEERFQREFGLKDVLDLVFVLTSPAAPDPAALARAAADYALAPELEELCAKAAGHSALACAVPAELTDGLRESARLERARRAAAGPAAEEPRHYGFQLTEPLRRGAGNAVEDHDFGGVLLRRTPVADFLLVSGELVDPADHEAALAALSALAPWQERPAPAVAPAPAPSPRAPVHAAAGAVPAGSGS</sequence>
<protein>
    <submittedName>
        <fullName evidence="2">Nucleotidyltransferase family protein</fullName>
    </submittedName>
</protein>
<gene>
    <name evidence="2" type="ORF">OHU17_36520</name>
</gene>
<accession>A0ABZ1RXP5</accession>
<feature type="compositionally biased region" description="Pro residues" evidence="1">
    <location>
        <begin position="363"/>
        <end position="373"/>
    </location>
</feature>
<proteinExistence type="predicted"/>
<evidence type="ECO:0000313" key="2">
    <source>
        <dbReference type="EMBL" id="WUO51368.1"/>
    </source>
</evidence>
<feature type="region of interest" description="Disordered" evidence="1">
    <location>
        <begin position="360"/>
        <end position="389"/>
    </location>
</feature>
<evidence type="ECO:0000256" key="1">
    <source>
        <dbReference type="SAM" id="MobiDB-lite"/>
    </source>
</evidence>
<feature type="compositionally biased region" description="Low complexity" evidence="1">
    <location>
        <begin position="374"/>
        <end position="389"/>
    </location>
</feature>
<dbReference type="RefSeq" id="WP_328777710.1">
    <property type="nucleotide sequence ID" value="NZ_CP108058.1"/>
</dbReference>
<organism evidence="2 3">
    <name type="scientific">Streptomyces goshikiensis</name>
    <dbReference type="NCBI Taxonomy" id="1942"/>
    <lineage>
        <taxon>Bacteria</taxon>
        <taxon>Bacillati</taxon>
        <taxon>Actinomycetota</taxon>
        <taxon>Actinomycetes</taxon>
        <taxon>Kitasatosporales</taxon>
        <taxon>Streptomycetaceae</taxon>
        <taxon>Streptomyces</taxon>
    </lineage>
</organism>
<keyword evidence="2" id="KW-0614">Plasmid</keyword>
<name>A0ABZ1RXP5_9ACTN</name>